<keyword evidence="2" id="KW-0812">Transmembrane</keyword>
<keyword evidence="2" id="KW-0472">Membrane</keyword>
<reference evidence="4 5" key="1">
    <citation type="journal article" date="2010" name="Science">
        <title>Genomic comparison of the ants Camponotus floridanus and Harpegnathos saltator.</title>
        <authorList>
            <person name="Bonasio R."/>
            <person name="Zhang G."/>
            <person name="Ye C."/>
            <person name="Mutti N.S."/>
            <person name="Fang X."/>
            <person name="Qin N."/>
            <person name="Donahue G."/>
            <person name="Yang P."/>
            <person name="Li Q."/>
            <person name="Li C."/>
            <person name="Zhang P."/>
            <person name="Huang Z."/>
            <person name="Berger S.L."/>
            <person name="Reinberg D."/>
            <person name="Wang J."/>
            <person name="Liebig J."/>
        </authorList>
    </citation>
    <scope>NUCLEOTIDE SEQUENCE [LARGE SCALE GENOMIC DNA]</scope>
    <source>
        <strain evidence="5">C129</strain>
    </source>
</reference>
<dbReference type="OMA" id="RCKTQDR"/>
<evidence type="ECO:0000256" key="2">
    <source>
        <dbReference type="SAM" id="Phobius"/>
    </source>
</evidence>
<dbReference type="FunCoup" id="E1ZVB0">
    <property type="interactions" value="3"/>
</dbReference>
<dbReference type="OrthoDB" id="6757328at2759"/>
<dbReference type="PANTHER" id="PTHR39959">
    <property type="entry name" value="RE44287P-RELATED"/>
    <property type="match status" value="1"/>
</dbReference>
<feature type="region of interest" description="Disordered" evidence="1">
    <location>
        <begin position="133"/>
        <end position="173"/>
    </location>
</feature>
<name>E1ZVB0_CAMFO</name>
<keyword evidence="5" id="KW-1185">Reference proteome</keyword>
<sequence length="518" mass="58419">MFGSTCLARSAIYKSEKRNASDIIDTTTEEARLSGLILNSSSGAIEGLESRDAVFVNFHRRYNMSKVALLQNDGYLPPAPIPDFSLPEVIDNRNVVGTNEIRNYSNALYHLPDRDSLRALTRKGLQDTRYLGSAGLQAPQHHRRPTFPQGKHSRQTTTQSPHPPPSHPALETPTNHINVEEMSCQNAGELFFRASIKAPRNLAPPVIDNVMRETCQVAAARDSYRINFERDQVWNCGVVDCSVDGNRSYCLELRFPVISGLRLRDDYRVTLRCKTQDRIAYHTKRISVKPLEVKARNVPSMLNGGSKNALDVDVGLFRKTYNSENIFDTRIQSGGTVILGEEILLRVLVNGDDGWRYSKIGQVTMHYVEGRQQQKVVNSLWILNEEGCLNSDVREICPREQYMASSLESYLIFQAFMFEGMKETDEISLTVKAMACLEPADCVLDCPAGHVRRARNVPDGNNTAEWQDDIILRVLLPKYESRVSQNYYLATLLLAVTLLALIALLRIIKTSLRQRIKS</sequence>
<dbReference type="PROSITE" id="PS51034">
    <property type="entry name" value="ZP_2"/>
    <property type="match status" value="1"/>
</dbReference>
<dbReference type="AlphaFoldDB" id="E1ZVB0"/>
<dbReference type="InParanoid" id="E1ZVB0"/>
<feature type="transmembrane region" description="Helical" evidence="2">
    <location>
        <begin position="487"/>
        <end position="508"/>
    </location>
</feature>
<dbReference type="PANTHER" id="PTHR39959:SF2">
    <property type="entry name" value="RE44287P"/>
    <property type="match status" value="1"/>
</dbReference>
<gene>
    <name evidence="4" type="ORF">EAG_04108</name>
</gene>
<proteinExistence type="predicted"/>
<evidence type="ECO:0000313" key="5">
    <source>
        <dbReference type="Proteomes" id="UP000000311"/>
    </source>
</evidence>
<keyword evidence="2" id="KW-1133">Transmembrane helix</keyword>
<feature type="domain" description="ZP" evidence="3">
    <location>
        <begin position="183"/>
        <end position="453"/>
    </location>
</feature>
<organism evidence="5">
    <name type="scientific">Camponotus floridanus</name>
    <name type="common">Florida carpenter ant</name>
    <dbReference type="NCBI Taxonomy" id="104421"/>
    <lineage>
        <taxon>Eukaryota</taxon>
        <taxon>Metazoa</taxon>
        <taxon>Ecdysozoa</taxon>
        <taxon>Arthropoda</taxon>
        <taxon>Hexapoda</taxon>
        <taxon>Insecta</taxon>
        <taxon>Pterygota</taxon>
        <taxon>Neoptera</taxon>
        <taxon>Endopterygota</taxon>
        <taxon>Hymenoptera</taxon>
        <taxon>Apocrita</taxon>
        <taxon>Aculeata</taxon>
        <taxon>Formicoidea</taxon>
        <taxon>Formicidae</taxon>
        <taxon>Formicinae</taxon>
        <taxon>Camponotus</taxon>
    </lineage>
</organism>
<protein>
    <recommendedName>
        <fullName evidence="3">ZP domain-containing protein</fullName>
    </recommendedName>
</protein>
<dbReference type="Proteomes" id="UP000000311">
    <property type="component" value="Unassembled WGS sequence"/>
</dbReference>
<dbReference type="InterPro" id="IPR001507">
    <property type="entry name" value="ZP_dom"/>
</dbReference>
<evidence type="ECO:0000256" key="1">
    <source>
        <dbReference type="SAM" id="MobiDB-lite"/>
    </source>
</evidence>
<evidence type="ECO:0000259" key="3">
    <source>
        <dbReference type="PROSITE" id="PS51034"/>
    </source>
</evidence>
<accession>E1ZVB0</accession>
<evidence type="ECO:0000313" key="4">
    <source>
        <dbReference type="EMBL" id="EFN74886.1"/>
    </source>
</evidence>
<dbReference type="EMBL" id="GL434491">
    <property type="protein sequence ID" value="EFN74886.1"/>
    <property type="molecule type" value="Genomic_DNA"/>
</dbReference>